<gene>
    <name evidence="10" type="primary">cusS_2</name>
    <name evidence="10" type="ORF">AW08_00749</name>
</gene>
<evidence type="ECO:0000259" key="9">
    <source>
        <dbReference type="PROSITE" id="PS50109"/>
    </source>
</evidence>
<dbReference type="Gene3D" id="3.30.565.10">
    <property type="entry name" value="Histidine kinase-like ATPase, C-terminal domain"/>
    <property type="match status" value="1"/>
</dbReference>
<dbReference type="InterPro" id="IPR005467">
    <property type="entry name" value="His_kinase_dom"/>
</dbReference>
<dbReference type="EC" id="2.7.13.3" evidence="2"/>
<dbReference type="SUPFAM" id="SSF47384">
    <property type="entry name" value="Homodimeric domain of signal transducing histidine kinase"/>
    <property type="match status" value="1"/>
</dbReference>
<dbReference type="InterPro" id="IPR003594">
    <property type="entry name" value="HATPase_dom"/>
</dbReference>
<dbReference type="InterPro" id="IPR050428">
    <property type="entry name" value="TCS_sensor_his_kinase"/>
</dbReference>
<evidence type="ECO:0000313" key="10">
    <source>
        <dbReference type="EMBL" id="EXI68923.1"/>
    </source>
</evidence>
<keyword evidence="5 8" id="KW-0812">Transmembrane</keyword>
<evidence type="ECO:0000256" key="4">
    <source>
        <dbReference type="ARBA" id="ARBA00022679"/>
    </source>
</evidence>
<dbReference type="Proteomes" id="UP000020218">
    <property type="component" value="Unassembled WGS sequence"/>
</dbReference>
<dbReference type="PROSITE" id="PS50109">
    <property type="entry name" value="HIS_KIN"/>
    <property type="match status" value="1"/>
</dbReference>
<feature type="transmembrane region" description="Helical" evidence="8">
    <location>
        <begin position="311"/>
        <end position="330"/>
    </location>
</feature>
<dbReference type="EMBL" id="JFAX01000003">
    <property type="protein sequence ID" value="EXI68923.1"/>
    <property type="molecule type" value="Genomic_DNA"/>
</dbReference>
<dbReference type="InterPro" id="IPR036890">
    <property type="entry name" value="HATPase_C_sf"/>
</dbReference>
<dbReference type="CDD" id="cd00075">
    <property type="entry name" value="HATPase"/>
    <property type="match status" value="1"/>
</dbReference>
<dbReference type="SUPFAM" id="SSF55874">
    <property type="entry name" value="ATPase domain of HSP90 chaperone/DNA topoisomerase II/histidine kinase"/>
    <property type="match status" value="1"/>
</dbReference>
<evidence type="ECO:0000256" key="8">
    <source>
        <dbReference type="SAM" id="Phobius"/>
    </source>
</evidence>
<name>A0A011MGE6_9PROT</name>
<reference evidence="10" key="1">
    <citation type="submission" date="2014-02" db="EMBL/GenBank/DDBJ databases">
        <title>Expanding our view of genomic diversity in Candidatus Accumulibacter clades.</title>
        <authorList>
            <person name="Skennerton C.T."/>
            <person name="Barr J.J."/>
            <person name="Slater F.R."/>
            <person name="Bond P.L."/>
            <person name="Tyson G.W."/>
        </authorList>
    </citation>
    <scope>NUCLEOTIDE SEQUENCE [LARGE SCALE GENOMIC DNA]</scope>
</reference>
<keyword evidence="7 8" id="KW-1133">Transmembrane helix</keyword>
<feature type="domain" description="Histidine kinase" evidence="9">
    <location>
        <begin position="445"/>
        <end position="650"/>
    </location>
</feature>
<keyword evidence="4 10" id="KW-0808">Transferase</keyword>
<comment type="catalytic activity">
    <reaction evidence="1">
        <text>ATP + protein L-histidine = ADP + protein N-phospho-L-histidine.</text>
        <dbReference type="EC" id="2.7.13.3"/>
    </reaction>
</comment>
<sequence>MAAAPLRRNEALHIALLLALIAVAVSASGILVRVDHLLFDAGQRLSWRAEPNAVLIVAIDEDSLDQLGHWPWPRERHAQLLRLLCAARPAAIGLDIAFSEPGKDQQADRQLTEAVAECGNVVLPLVIELTRSGGQLLESPPIRPLAAAAAGIGRIGVRLDEDGIARAVDLREGLAAAAWPLLAEEVLRVAGQLPAFATAPATADGEALTRLAATAPADAEHHLQRREVRRISFAGPPGTLPRVSYASLLQGTVPAELFAGRIILIGVTATGLGDFVPTPVSANSQPMPGVEVLGNVVVAMRDGNLIRDLPLLPALLLTALLAAAPMLWLPRLMPLPGLLMSSAWVLIIAMACALLPVLGNSWLPPSGALVAGLFAFPLWGWRRLEAARRHLDHELWQLRAILPASRNGRGDALGRLGFEQRITLVQNAQEAMQSLAAERSETLAFISHDLRAPLANAVSELENGEGVDAARLLPQLRRALGMAQSFLWLARAEALDARQMQPLDLAFLLHQATDEMYALARQRVLRLRREIPDEPLWVVGDFEAIERCAINLLDNALRHAPAGGEIGIGVQRLGVGTLRFWVDNEGVAPNEEQRERMFQRFSRADATRKGAGSGLGLYFVRTVAERHGGVAGVDHAAGRIRFWVELPAAVDPAPEADERNG</sequence>
<evidence type="ECO:0000256" key="2">
    <source>
        <dbReference type="ARBA" id="ARBA00012438"/>
    </source>
</evidence>
<keyword evidence="11" id="KW-1185">Reference proteome</keyword>
<dbReference type="SMART" id="SM01080">
    <property type="entry name" value="CHASE2"/>
    <property type="match status" value="1"/>
</dbReference>
<evidence type="ECO:0000256" key="7">
    <source>
        <dbReference type="ARBA" id="ARBA00022989"/>
    </source>
</evidence>
<evidence type="ECO:0000256" key="3">
    <source>
        <dbReference type="ARBA" id="ARBA00022553"/>
    </source>
</evidence>
<feature type="transmembrane region" description="Helical" evidence="8">
    <location>
        <begin position="362"/>
        <end position="381"/>
    </location>
</feature>
<evidence type="ECO:0000313" key="11">
    <source>
        <dbReference type="Proteomes" id="UP000020218"/>
    </source>
</evidence>
<dbReference type="PANTHER" id="PTHR45436:SF5">
    <property type="entry name" value="SENSOR HISTIDINE KINASE TRCS"/>
    <property type="match status" value="1"/>
</dbReference>
<dbReference type="PANTHER" id="PTHR45436">
    <property type="entry name" value="SENSOR HISTIDINE KINASE YKOH"/>
    <property type="match status" value="1"/>
</dbReference>
<dbReference type="InterPro" id="IPR007890">
    <property type="entry name" value="CHASE2"/>
</dbReference>
<dbReference type="PATRIC" id="fig|1454001.3.peg.692"/>
<evidence type="ECO:0000256" key="1">
    <source>
        <dbReference type="ARBA" id="ARBA00000085"/>
    </source>
</evidence>
<keyword evidence="8" id="KW-0472">Membrane</keyword>
<dbReference type="AlphaFoldDB" id="A0A011MGE6"/>
<organism evidence="10 11">
    <name type="scientific">Candidatus Accumulibacter adjunctus</name>
    <dbReference type="NCBI Taxonomy" id="1454001"/>
    <lineage>
        <taxon>Bacteria</taxon>
        <taxon>Pseudomonadati</taxon>
        <taxon>Pseudomonadota</taxon>
        <taxon>Betaproteobacteria</taxon>
        <taxon>Candidatus Accumulibacter</taxon>
    </lineage>
</organism>
<dbReference type="SMART" id="SM00387">
    <property type="entry name" value="HATPase_c"/>
    <property type="match status" value="1"/>
</dbReference>
<keyword evidence="3" id="KW-0597">Phosphoprotein</keyword>
<dbReference type="Pfam" id="PF05226">
    <property type="entry name" value="CHASE2"/>
    <property type="match status" value="1"/>
</dbReference>
<dbReference type="Pfam" id="PF02518">
    <property type="entry name" value="HATPase_c"/>
    <property type="match status" value="1"/>
</dbReference>
<dbReference type="STRING" id="1454001.AW08_00749"/>
<dbReference type="GO" id="GO:0000155">
    <property type="term" value="F:phosphorelay sensor kinase activity"/>
    <property type="evidence" value="ECO:0007669"/>
    <property type="project" value="InterPro"/>
</dbReference>
<comment type="caution">
    <text evidence="10">The sequence shown here is derived from an EMBL/GenBank/DDBJ whole genome shotgun (WGS) entry which is preliminary data.</text>
</comment>
<evidence type="ECO:0000256" key="5">
    <source>
        <dbReference type="ARBA" id="ARBA00022692"/>
    </source>
</evidence>
<evidence type="ECO:0000256" key="6">
    <source>
        <dbReference type="ARBA" id="ARBA00022777"/>
    </source>
</evidence>
<feature type="transmembrane region" description="Helical" evidence="8">
    <location>
        <begin position="337"/>
        <end position="356"/>
    </location>
</feature>
<keyword evidence="6 10" id="KW-0418">Kinase</keyword>
<protein>
    <recommendedName>
        <fullName evidence="2">histidine kinase</fullName>
        <ecNumber evidence="2">2.7.13.3</ecNumber>
    </recommendedName>
</protein>
<proteinExistence type="predicted"/>
<accession>A0A011MGE6</accession>
<dbReference type="InterPro" id="IPR036097">
    <property type="entry name" value="HisK_dim/P_sf"/>
</dbReference>